<evidence type="ECO:0000256" key="5">
    <source>
        <dbReference type="ARBA" id="ARBA00023128"/>
    </source>
</evidence>
<dbReference type="VEuPathDB" id="FungiDB:MCYG_04767"/>
<dbReference type="PANTHER" id="PTHR36091:SF1">
    <property type="entry name" value="ALTERED INHERITANCE OF MITOCHONDRIA PROTEIN 9, MITOCHONDRIAL"/>
    <property type="match status" value="1"/>
</dbReference>
<dbReference type="EMBL" id="DS995704">
    <property type="protein sequence ID" value="EEQ31948.1"/>
    <property type="molecule type" value="Genomic_DNA"/>
</dbReference>
<dbReference type="Proteomes" id="UP000002035">
    <property type="component" value="Unassembled WGS sequence"/>
</dbReference>
<dbReference type="GO" id="GO:0005739">
    <property type="term" value="C:mitochondrion"/>
    <property type="evidence" value="ECO:0007669"/>
    <property type="project" value="UniProtKB-SubCell"/>
</dbReference>
<evidence type="ECO:0000313" key="8">
    <source>
        <dbReference type="Proteomes" id="UP000002035"/>
    </source>
</evidence>
<evidence type="ECO:0000256" key="2">
    <source>
        <dbReference type="ARBA" id="ARBA00005543"/>
    </source>
</evidence>
<organism evidence="7 8">
    <name type="scientific">Arthroderma otae (strain ATCC MYA-4605 / CBS 113480)</name>
    <name type="common">Microsporum canis</name>
    <dbReference type="NCBI Taxonomy" id="554155"/>
    <lineage>
        <taxon>Eukaryota</taxon>
        <taxon>Fungi</taxon>
        <taxon>Dikarya</taxon>
        <taxon>Ascomycota</taxon>
        <taxon>Pezizomycotina</taxon>
        <taxon>Eurotiomycetes</taxon>
        <taxon>Eurotiomycetidae</taxon>
        <taxon>Onygenales</taxon>
        <taxon>Arthrodermataceae</taxon>
        <taxon>Microsporum</taxon>
    </lineage>
</organism>
<comment type="similarity">
    <text evidence="2">Belongs to the AIM9 family.</text>
</comment>
<evidence type="ECO:0000256" key="6">
    <source>
        <dbReference type="ARBA" id="ARBA00031849"/>
    </source>
</evidence>
<dbReference type="OrthoDB" id="2831558at2759"/>
<dbReference type="InterPro" id="IPR011009">
    <property type="entry name" value="Kinase-like_dom_sf"/>
</dbReference>
<dbReference type="SUPFAM" id="SSF56112">
    <property type="entry name" value="Protein kinase-like (PK-like)"/>
    <property type="match status" value="1"/>
</dbReference>
<evidence type="ECO:0000256" key="1">
    <source>
        <dbReference type="ARBA" id="ARBA00004173"/>
    </source>
</evidence>
<dbReference type="AlphaFoldDB" id="C5FPZ5"/>
<dbReference type="InterPro" id="IPR051035">
    <property type="entry name" value="Mito_inheritance_9"/>
</dbReference>
<name>C5FPZ5_ARTOC</name>
<dbReference type="HOGENOM" id="CLU_1272009_0_0_1"/>
<reference evidence="8" key="1">
    <citation type="journal article" date="2012" name="MBio">
        <title>Comparative genome analysis of Trichophyton rubrum and related dermatophytes reveals candidate genes involved in infection.</title>
        <authorList>
            <person name="Martinez D.A."/>
            <person name="Oliver B.G."/>
            <person name="Graeser Y."/>
            <person name="Goldberg J.M."/>
            <person name="Li W."/>
            <person name="Martinez-Rossi N.M."/>
            <person name="Monod M."/>
            <person name="Shelest E."/>
            <person name="Barton R.C."/>
            <person name="Birch E."/>
            <person name="Brakhage A.A."/>
            <person name="Chen Z."/>
            <person name="Gurr S.J."/>
            <person name="Heiman D."/>
            <person name="Heitman J."/>
            <person name="Kosti I."/>
            <person name="Rossi A."/>
            <person name="Saif S."/>
            <person name="Samalova M."/>
            <person name="Saunders C.W."/>
            <person name="Shea T."/>
            <person name="Summerbell R.C."/>
            <person name="Xu J."/>
            <person name="Young S."/>
            <person name="Zeng Q."/>
            <person name="Birren B.W."/>
            <person name="Cuomo C.A."/>
            <person name="White T.C."/>
        </authorList>
    </citation>
    <scope>NUCLEOTIDE SEQUENCE [LARGE SCALE GENOMIC DNA]</scope>
    <source>
        <strain evidence="8">ATCC MYA-4605 / CBS 113480</strain>
    </source>
</reference>
<protein>
    <recommendedName>
        <fullName evidence="3">Altered inheritance of mitochondria protein 9, mitochondrial</fullName>
    </recommendedName>
    <alternativeName>
        <fullName evidence="6">Found in mitochondrial proteome protein 29</fullName>
    </alternativeName>
</protein>
<dbReference type="STRING" id="554155.C5FPZ5"/>
<evidence type="ECO:0000256" key="3">
    <source>
        <dbReference type="ARBA" id="ARBA00016197"/>
    </source>
</evidence>
<sequence length="217" mass="24456">MALHLPCRYAMLSRQVSRAPYLSSLYHTLSRKMGGSIPRRALRPSTGHGTFRHRMKSLTRLFQGPDPYSYTAGRWLNRDELQRTSRALNFDFPLLCEMAVKSCRGASKAIGYEKKEGGYNRVFIFTMDTGRRIVARVPTQVAGPPKLTTNSEVATVAYLRLKTALPIPNILLWSDDPSNPVGIEYIIQEYAEGVQCMNSGPHGYVSTCFVTRTYRLS</sequence>
<keyword evidence="5" id="KW-0496">Mitochondrion</keyword>
<evidence type="ECO:0000313" key="7">
    <source>
        <dbReference type="EMBL" id="EEQ31948.1"/>
    </source>
</evidence>
<proteinExistence type="inferred from homology"/>
<gene>
    <name evidence="7" type="ORF">MCYG_04767</name>
</gene>
<dbReference type="GeneID" id="9230146"/>
<comment type="subcellular location">
    <subcellularLocation>
        <location evidence="1">Mitochondrion</location>
    </subcellularLocation>
</comment>
<dbReference type="eggNOG" id="ENOG502SIYK">
    <property type="taxonomic scope" value="Eukaryota"/>
</dbReference>
<accession>C5FPZ5</accession>
<keyword evidence="4" id="KW-0809">Transit peptide</keyword>
<evidence type="ECO:0000256" key="4">
    <source>
        <dbReference type="ARBA" id="ARBA00022946"/>
    </source>
</evidence>
<keyword evidence="8" id="KW-1185">Reference proteome</keyword>
<dbReference type="RefSeq" id="XP_002847030.1">
    <property type="nucleotide sequence ID" value="XM_002846984.1"/>
</dbReference>
<dbReference type="PANTHER" id="PTHR36091">
    <property type="entry name" value="ALTERED INHERITANCE OF MITOCHONDRIA PROTEIN 9, MITOCHONDRIAL"/>
    <property type="match status" value="1"/>
</dbReference>